<name>A0A9N9C8P6_9GLOM</name>
<dbReference type="EMBL" id="CAJVPY010003549">
    <property type="protein sequence ID" value="CAG8594690.1"/>
    <property type="molecule type" value="Genomic_DNA"/>
</dbReference>
<sequence length="155" mass="18215">MSSCQDRIKIPGDSEVRQEPLHYIKIFYETLYKTETPDNNAISDITKDLPHIQQEENTNLEKEIRIQPLSKIEEVFTPTTNIERRDMEAIIWMNTIIIYELWCIYTSYKWGKETLSNEAATARATSRIKKEVSDLQSHLGKSSKRRAKRFKCIKC</sequence>
<gene>
    <name evidence="1" type="ORF">DERYTH_LOCUS7334</name>
</gene>
<organism evidence="1 2">
    <name type="scientific">Dentiscutata erythropus</name>
    <dbReference type="NCBI Taxonomy" id="1348616"/>
    <lineage>
        <taxon>Eukaryota</taxon>
        <taxon>Fungi</taxon>
        <taxon>Fungi incertae sedis</taxon>
        <taxon>Mucoromycota</taxon>
        <taxon>Glomeromycotina</taxon>
        <taxon>Glomeromycetes</taxon>
        <taxon>Diversisporales</taxon>
        <taxon>Gigasporaceae</taxon>
        <taxon>Dentiscutata</taxon>
    </lineage>
</organism>
<protein>
    <submittedName>
        <fullName evidence="1">25576_t:CDS:1</fullName>
    </submittedName>
</protein>
<reference evidence="1" key="1">
    <citation type="submission" date="2021-06" db="EMBL/GenBank/DDBJ databases">
        <authorList>
            <person name="Kallberg Y."/>
            <person name="Tangrot J."/>
            <person name="Rosling A."/>
        </authorList>
    </citation>
    <scope>NUCLEOTIDE SEQUENCE</scope>
    <source>
        <strain evidence="1">MA453B</strain>
    </source>
</reference>
<dbReference type="OrthoDB" id="10437728at2759"/>
<evidence type="ECO:0000313" key="2">
    <source>
        <dbReference type="Proteomes" id="UP000789405"/>
    </source>
</evidence>
<keyword evidence="2" id="KW-1185">Reference proteome</keyword>
<accession>A0A9N9C8P6</accession>
<comment type="caution">
    <text evidence="1">The sequence shown here is derived from an EMBL/GenBank/DDBJ whole genome shotgun (WGS) entry which is preliminary data.</text>
</comment>
<proteinExistence type="predicted"/>
<dbReference type="Proteomes" id="UP000789405">
    <property type="component" value="Unassembled WGS sequence"/>
</dbReference>
<evidence type="ECO:0000313" key="1">
    <source>
        <dbReference type="EMBL" id="CAG8594690.1"/>
    </source>
</evidence>
<dbReference type="AlphaFoldDB" id="A0A9N9C8P6"/>